<feature type="compositionally biased region" description="Acidic residues" evidence="1">
    <location>
        <begin position="778"/>
        <end position="795"/>
    </location>
</feature>
<dbReference type="GO" id="GO:0005509">
    <property type="term" value="F:calcium ion binding"/>
    <property type="evidence" value="ECO:0007669"/>
    <property type="project" value="InterPro"/>
</dbReference>
<evidence type="ECO:0000313" key="4">
    <source>
        <dbReference type="Proteomes" id="UP000759537"/>
    </source>
</evidence>
<feature type="region of interest" description="Disordered" evidence="1">
    <location>
        <begin position="629"/>
        <end position="813"/>
    </location>
</feature>
<evidence type="ECO:0000259" key="2">
    <source>
        <dbReference type="PROSITE" id="PS50222"/>
    </source>
</evidence>
<protein>
    <recommendedName>
        <fullName evidence="2">EF-hand domain-containing protein</fullName>
    </recommendedName>
</protein>
<feature type="domain" description="EF-hand" evidence="2">
    <location>
        <begin position="394"/>
        <end position="419"/>
    </location>
</feature>
<dbReference type="Proteomes" id="UP000759537">
    <property type="component" value="Unassembled WGS sequence"/>
</dbReference>
<dbReference type="EMBL" id="WHVB01000004">
    <property type="protein sequence ID" value="KAF8483414.1"/>
    <property type="molecule type" value="Genomic_DNA"/>
</dbReference>
<reference evidence="3" key="2">
    <citation type="journal article" date="2020" name="Nat. Commun.">
        <title>Large-scale genome sequencing of mycorrhizal fungi provides insights into the early evolution of symbiotic traits.</title>
        <authorList>
            <person name="Miyauchi S."/>
            <person name="Kiss E."/>
            <person name="Kuo A."/>
            <person name="Drula E."/>
            <person name="Kohler A."/>
            <person name="Sanchez-Garcia M."/>
            <person name="Morin E."/>
            <person name="Andreopoulos B."/>
            <person name="Barry K.W."/>
            <person name="Bonito G."/>
            <person name="Buee M."/>
            <person name="Carver A."/>
            <person name="Chen C."/>
            <person name="Cichocki N."/>
            <person name="Clum A."/>
            <person name="Culley D."/>
            <person name="Crous P.W."/>
            <person name="Fauchery L."/>
            <person name="Girlanda M."/>
            <person name="Hayes R.D."/>
            <person name="Keri Z."/>
            <person name="LaButti K."/>
            <person name="Lipzen A."/>
            <person name="Lombard V."/>
            <person name="Magnuson J."/>
            <person name="Maillard F."/>
            <person name="Murat C."/>
            <person name="Nolan M."/>
            <person name="Ohm R.A."/>
            <person name="Pangilinan J."/>
            <person name="Pereira M.F."/>
            <person name="Perotto S."/>
            <person name="Peter M."/>
            <person name="Pfister S."/>
            <person name="Riley R."/>
            <person name="Sitrit Y."/>
            <person name="Stielow J.B."/>
            <person name="Szollosi G."/>
            <person name="Zifcakova L."/>
            <person name="Stursova M."/>
            <person name="Spatafora J.W."/>
            <person name="Tedersoo L."/>
            <person name="Vaario L.M."/>
            <person name="Yamada A."/>
            <person name="Yan M."/>
            <person name="Wang P."/>
            <person name="Xu J."/>
            <person name="Bruns T."/>
            <person name="Baldrian P."/>
            <person name="Vilgalys R."/>
            <person name="Dunand C."/>
            <person name="Henrissat B."/>
            <person name="Grigoriev I.V."/>
            <person name="Hibbett D."/>
            <person name="Nagy L.G."/>
            <person name="Martin F.M."/>
        </authorList>
    </citation>
    <scope>NUCLEOTIDE SEQUENCE</scope>
    <source>
        <strain evidence="3">Prilba</strain>
    </source>
</reference>
<comment type="caution">
    <text evidence="3">The sequence shown here is derived from an EMBL/GenBank/DDBJ whole genome shotgun (WGS) entry which is preliminary data.</text>
</comment>
<feature type="compositionally biased region" description="Pro residues" evidence="1">
    <location>
        <begin position="801"/>
        <end position="813"/>
    </location>
</feature>
<keyword evidence="4" id="KW-1185">Reference proteome</keyword>
<dbReference type="PROSITE" id="PS50222">
    <property type="entry name" value="EF_HAND_2"/>
    <property type="match status" value="1"/>
</dbReference>
<feature type="compositionally biased region" description="Acidic residues" evidence="1">
    <location>
        <begin position="629"/>
        <end position="651"/>
    </location>
</feature>
<feature type="compositionally biased region" description="Acidic residues" evidence="1">
    <location>
        <begin position="751"/>
        <end position="769"/>
    </location>
</feature>
<dbReference type="InterPro" id="IPR002048">
    <property type="entry name" value="EF_hand_dom"/>
</dbReference>
<proteinExistence type="predicted"/>
<evidence type="ECO:0000313" key="3">
    <source>
        <dbReference type="EMBL" id="KAF8483414.1"/>
    </source>
</evidence>
<organism evidence="3 4">
    <name type="scientific">Russula ochroleuca</name>
    <dbReference type="NCBI Taxonomy" id="152965"/>
    <lineage>
        <taxon>Eukaryota</taxon>
        <taxon>Fungi</taxon>
        <taxon>Dikarya</taxon>
        <taxon>Basidiomycota</taxon>
        <taxon>Agaricomycotina</taxon>
        <taxon>Agaricomycetes</taxon>
        <taxon>Russulales</taxon>
        <taxon>Russulaceae</taxon>
        <taxon>Russula</taxon>
    </lineage>
</organism>
<evidence type="ECO:0000256" key="1">
    <source>
        <dbReference type="SAM" id="MobiDB-lite"/>
    </source>
</evidence>
<accession>A0A9P5N0G6</accession>
<dbReference type="PROSITE" id="PS00018">
    <property type="entry name" value="EF_HAND_1"/>
    <property type="match status" value="1"/>
</dbReference>
<sequence length="813" mass="92664">MASALLGKQSCEVYQNVTESIEYAEVAMSKARTSVEKAQASKENRHKVVSKASEIVNALLEPASQVANLLDGIGALFPPCKVASNTLAALVRLEVDRRDNDVRIALLFLDFATALANLGTLNPGFHGVTTLTRPLESLLQRFTSLMKEFGQFCEAYYEAKALKSKLKHLLYSKTNKDSLQDFTNRLVALKNDLIALLSQQAVLMLSTHTDTLSRIESRLAKDHEFYAAVSDTSEDSAATFVSSHGGVEKVRMSDELLEQLATTVGESLTPSIIRAIKEGAEEAFKQSQASFMLKFQFALEQRIDESQEMILNELKSGPYELIHDPDVKEIWKNTVSTRAAKESSVKRRQFIDGMNYYFNIQFKKYKAEHHRAEREDSWTKGIISKVHFHPAIGDAIDDDASGYISIEEINDFMRKKPEKWTVPQWVAYWAYGWDADNQLYKERIIKTYTQLQKLRDGQGPHADIVASYLSETEERVTVFAKSLYNMRELDPSAEMKMDRLREELRTRNENELKMRLKSVNHKLDYSVLAAVTGTERIEETFCPLASLLVSRHLWLMSKPDVSPEVVEEATWSVQVLLEAMRRRIEELKMIWRRQRMDVDTQIRYYANGLLEDYYRKYRKEEFDTDLENFGEESEWGSEDEWTSEDGAEGGAEDVHIADNTNTSSAVESNQPTTSRSIPTGGYNAAPREMAPPVRISSNHPYDQAQGRAVRGHGGYRDATHYDDEDEEVEGEADQGEEEDEEVQEHEREPETFEEEEYHGDEPVEDEEEQGYTAHNDEDYYEGGELVEEGEDEDDGGYGYRAPPPPPPPRRWGR</sequence>
<feature type="compositionally biased region" description="Acidic residues" evidence="1">
    <location>
        <begin position="722"/>
        <end position="743"/>
    </location>
</feature>
<dbReference type="InterPro" id="IPR018247">
    <property type="entry name" value="EF_Hand_1_Ca_BS"/>
</dbReference>
<dbReference type="OrthoDB" id="3222020at2759"/>
<gene>
    <name evidence="3" type="ORF">DFH94DRAFT_818564</name>
</gene>
<reference evidence="3" key="1">
    <citation type="submission" date="2019-10" db="EMBL/GenBank/DDBJ databases">
        <authorList>
            <consortium name="DOE Joint Genome Institute"/>
            <person name="Kuo A."/>
            <person name="Miyauchi S."/>
            <person name="Kiss E."/>
            <person name="Drula E."/>
            <person name="Kohler A."/>
            <person name="Sanchez-Garcia M."/>
            <person name="Andreopoulos B."/>
            <person name="Barry K.W."/>
            <person name="Bonito G."/>
            <person name="Buee M."/>
            <person name="Carver A."/>
            <person name="Chen C."/>
            <person name="Cichocki N."/>
            <person name="Clum A."/>
            <person name="Culley D."/>
            <person name="Crous P.W."/>
            <person name="Fauchery L."/>
            <person name="Girlanda M."/>
            <person name="Hayes R."/>
            <person name="Keri Z."/>
            <person name="LaButti K."/>
            <person name="Lipzen A."/>
            <person name="Lombard V."/>
            <person name="Magnuson J."/>
            <person name="Maillard F."/>
            <person name="Morin E."/>
            <person name="Murat C."/>
            <person name="Nolan M."/>
            <person name="Ohm R."/>
            <person name="Pangilinan J."/>
            <person name="Pereira M."/>
            <person name="Perotto S."/>
            <person name="Peter M."/>
            <person name="Riley R."/>
            <person name="Sitrit Y."/>
            <person name="Stielow B."/>
            <person name="Szollosi G."/>
            <person name="Zifcakova L."/>
            <person name="Stursova M."/>
            <person name="Spatafora J.W."/>
            <person name="Tedersoo L."/>
            <person name="Vaario L.-M."/>
            <person name="Yamada A."/>
            <person name="Yan M."/>
            <person name="Wang P."/>
            <person name="Xu J."/>
            <person name="Bruns T."/>
            <person name="Baldrian P."/>
            <person name="Vilgalys R."/>
            <person name="Henrissat B."/>
            <person name="Grigoriev I.V."/>
            <person name="Hibbett D."/>
            <person name="Nagy L.G."/>
            <person name="Martin F.M."/>
        </authorList>
    </citation>
    <scope>NUCLEOTIDE SEQUENCE</scope>
    <source>
        <strain evidence="3">Prilba</strain>
    </source>
</reference>
<dbReference type="AlphaFoldDB" id="A0A9P5N0G6"/>
<feature type="compositionally biased region" description="Polar residues" evidence="1">
    <location>
        <begin position="658"/>
        <end position="677"/>
    </location>
</feature>
<name>A0A9P5N0G6_9AGAM</name>